<dbReference type="SMART" id="SM00867">
    <property type="entry name" value="YceI"/>
    <property type="match status" value="1"/>
</dbReference>
<dbReference type="AlphaFoldDB" id="A0A172T9A3"/>
<dbReference type="PANTHER" id="PTHR34406">
    <property type="entry name" value="PROTEIN YCEI"/>
    <property type="match status" value="1"/>
</dbReference>
<dbReference type="SUPFAM" id="SSF101874">
    <property type="entry name" value="YceI-like"/>
    <property type="match status" value="1"/>
</dbReference>
<feature type="signal peptide" evidence="1">
    <location>
        <begin position="1"/>
        <end position="25"/>
    </location>
</feature>
<gene>
    <name evidence="3" type="ORF">SU48_07315</name>
</gene>
<reference evidence="3 4" key="1">
    <citation type="submission" date="2015-01" db="EMBL/GenBank/DDBJ databases">
        <title>Deinococcus puniceus/DY1/ whole genome sequencing.</title>
        <authorList>
            <person name="Kim M.K."/>
            <person name="Srinivasan S."/>
            <person name="Lee J.-J."/>
        </authorList>
    </citation>
    <scope>NUCLEOTIDE SEQUENCE [LARGE SCALE GENOMIC DNA]</scope>
    <source>
        <strain evidence="3 4">DY1</strain>
    </source>
</reference>
<keyword evidence="1" id="KW-0732">Signal</keyword>
<organism evidence="3 4">
    <name type="scientific">Deinococcus puniceus</name>
    <dbReference type="NCBI Taxonomy" id="1182568"/>
    <lineage>
        <taxon>Bacteria</taxon>
        <taxon>Thermotogati</taxon>
        <taxon>Deinococcota</taxon>
        <taxon>Deinococci</taxon>
        <taxon>Deinococcales</taxon>
        <taxon>Deinococcaceae</taxon>
        <taxon>Deinococcus</taxon>
    </lineage>
</organism>
<sequence>MNQPSSLRWLSLPALVAGLLGAAAAATVPYTAAGGMATFEHKVRFINVKGNITDVTSTVQLDANDLAATKGTVTVPVVRLKTGIGLRDDHAKSDVALNAAKFPNAVFTLEKLTGGKLVEGQTLSTTATGKLTIKGKTLPISAPVKATLQGGKVNVSTQFKINPKDYEVNYPGSSDSATLNVTFTLAPR</sequence>
<feature type="domain" description="Lipid/polyisoprenoid-binding YceI-like" evidence="2">
    <location>
        <begin position="29"/>
        <end position="186"/>
    </location>
</feature>
<dbReference type="InterPro" id="IPR036761">
    <property type="entry name" value="TTHA0802/YceI-like_sf"/>
</dbReference>
<keyword evidence="4" id="KW-1185">Reference proteome</keyword>
<evidence type="ECO:0000256" key="1">
    <source>
        <dbReference type="SAM" id="SignalP"/>
    </source>
</evidence>
<evidence type="ECO:0000313" key="3">
    <source>
        <dbReference type="EMBL" id="ANE43608.1"/>
    </source>
</evidence>
<dbReference type="EMBL" id="CP011387">
    <property type="protein sequence ID" value="ANE43608.1"/>
    <property type="molecule type" value="Genomic_DNA"/>
</dbReference>
<accession>A0A172T9A3</accession>
<protein>
    <recommendedName>
        <fullName evidence="2">Lipid/polyisoprenoid-binding YceI-like domain-containing protein</fullName>
    </recommendedName>
</protein>
<feature type="chain" id="PRO_5008000521" description="Lipid/polyisoprenoid-binding YceI-like domain-containing protein" evidence="1">
    <location>
        <begin position="26"/>
        <end position="188"/>
    </location>
</feature>
<evidence type="ECO:0000259" key="2">
    <source>
        <dbReference type="SMART" id="SM00867"/>
    </source>
</evidence>
<evidence type="ECO:0000313" key="4">
    <source>
        <dbReference type="Proteomes" id="UP000077363"/>
    </source>
</evidence>
<proteinExistence type="predicted"/>
<dbReference type="Gene3D" id="2.40.128.110">
    <property type="entry name" value="Lipid/polyisoprenoid-binding, YceI-like"/>
    <property type="match status" value="1"/>
</dbReference>
<dbReference type="OrthoDB" id="68913at2"/>
<dbReference type="Proteomes" id="UP000077363">
    <property type="component" value="Chromosome"/>
</dbReference>
<name>A0A172T9A3_9DEIO</name>
<dbReference type="KEGG" id="dpu:SU48_07315"/>
<dbReference type="InterPro" id="IPR007372">
    <property type="entry name" value="Lipid/polyisoprenoid-bd_YceI"/>
</dbReference>
<dbReference type="Pfam" id="PF04264">
    <property type="entry name" value="YceI"/>
    <property type="match status" value="1"/>
</dbReference>
<dbReference type="PATRIC" id="fig|1182568.3.peg.1523"/>
<dbReference type="RefSeq" id="WP_064014675.1">
    <property type="nucleotide sequence ID" value="NZ_CP011387.1"/>
</dbReference>
<dbReference type="PANTHER" id="PTHR34406:SF1">
    <property type="entry name" value="PROTEIN YCEI"/>
    <property type="match status" value="1"/>
</dbReference>